<protein>
    <submittedName>
        <fullName evidence="3">Replication initiator protein A</fullName>
    </submittedName>
</protein>
<proteinExistence type="predicted"/>
<comment type="caution">
    <text evidence="3">The sequence shown here is derived from an EMBL/GenBank/DDBJ whole genome shotgun (WGS) entry which is preliminary data.</text>
</comment>
<dbReference type="RefSeq" id="WP_349219202.1">
    <property type="nucleotide sequence ID" value="NZ_JBBMFD010000009.1"/>
</dbReference>
<name>A0ABV1DZT9_9FIRM</name>
<keyword evidence="4" id="KW-1185">Reference proteome</keyword>
<dbReference type="EMBL" id="JBBMFD010000009">
    <property type="protein sequence ID" value="MEQ2440560.1"/>
    <property type="molecule type" value="Genomic_DNA"/>
</dbReference>
<sequence length="335" mass="38340">MERSYRIRDVVKEDFLRFPFALLANPKYTAMSLEAKFVYALLLNRLSLSQKNGWVNEDGEVYLIYTREEVSNTLNISYKKAIAAFKELMEQGLLYEQRQGRGYPNLLYVLKLELSDQEASEFVEDFNQVGRLEEPDVMQENQDQADRSADPAHQDLPKPHALMCKNGTSGPVGMEGLDLPDRQPKKKEIRKQERNQTDLPSIQQRGVEEDAEELEGIYEQCDLSLFQKNIQTMFRAAIERMYYSDFLKVGNARLPQAKVRSALHLLDAEILMGALDCMKENKAKVANPTAYLMSVIFNGICAKDSSLILSLPPEYLEDSDFFLPSKRKEDALSNI</sequence>
<organism evidence="3 4">
    <name type="scientific">Solibaculum intestinale</name>
    <dbReference type="NCBI Taxonomy" id="3133165"/>
    <lineage>
        <taxon>Bacteria</taxon>
        <taxon>Bacillati</taxon>
        <taxon>Bacillota</taxon>
        <taxon>Clostridia</taxon>
        <taxon>Eubacteriales</taxon>
        <taxon>Oscillospiraceae</taxon>
        <taxon>Solibaculum</taxon>
    </lineage>
</organism>
<reference evidence="3 4" key="1">
    <citation type="submission" date="2024-03" db="EMBL/GenBank/DDBJ databases">
        <title>Human intestinal bacterial collection.</title>
        <authorList>
            <person name="Pauvert C."/>
            <person name="Hitch T.C.A."/>
            <person name="Clavel T."/>
        </authorList>
    </citation>
    <scope>NUCLEOTIDE SEQUENCE [LARGE SCALE GENOMIC DNA]</scope>
    <source>
        <strain evidence="3 4">CLA-JM-H44</strain>
    </source>
</reference>
<gene>
    <name evidence="3" type="ORF">WMO26_06955</name>
</gene>
<feature type="region of interest" description="Disordered" evidence="1">
    <location>
        <begin position="137"/>
        <end position="203"/>
    </location>
</feature>
<feature type="domain" description="Replication initiator A N-terminal" evidence="2">
    <location>
        <begin position="14"/>
        <end position="88"/>
    </location>
</feature>
<evidence type="ECO:0000313" key="4">
    <source>
        <dbReference type="Proteomes" id="UP001489509"/>
    </source>
</evidence>
<dbReference type="Pfam" id="PF06970">
    <property type="entry name" value="RepA_N"/>
    <property type="match status" value="1"/>
</dbReference>
<dbReference type="InterPro" id="IPR010724">
    <property type="entry name" value="RepA_N"/>
</dbReference>
<feature type="compositionally biased region" description="Basic and acidic residues" evidence="1">
    <location>
        <begin position="144"/>
        <end position="158"/>
    </location>
</feature>
<accession>A0ABV1DZT9</accession>
<evidence type="ECO:0000259" key="2">
    <source>
        <dbReference type="Pfam" id="PF06970"/>
    </source>
</evidence>
<dbReference type="Proteomes" id="UP001489509">
    <property type="component" value="Unassembled WGS sequence"/>
</dbReference>
<evidence type="ECO:0000256" key="1">
    <source>
        <dbReference type="SAM" id="MobiDB-lite"/>
    </source>
</evidence>
<evidence type="ECO:0000313" key="3">
    <source>
        <dbReference type="EMBL" id="MEQ2440560.1"/>
    </source>
</evidence>